<evidence type="ECO:0000256" key="4">
    <source>
        <dbReference type="ARBA" id="ARBA00022679"/>
    </source>
</evidence>
<organism evidence="13 14">
    <name type="scientific">Aerococcus urinae</name>
    <dbReference type="NCBI Taxonomy" id="1376"/>
    <lineage>
        <taxon>Bacteria</taxon>
        <taxon>Bacillati</taxon>
        <taxon>Bacillota</taxon>
        <taxon>Bacilli</taxon>
        <taxon>Lactobacillales</taxon>
        <taxon>Aerococcaceae</taxon>
        <taxon>Aerococcus</taxon>
    </lineage>
</organism>
<reference evidence="13 14" key="1">
    <citation type="submission" date="2020-12" db="EMBL/GenBank/DDBJ databases">
        <title>FDA dAtabase for Regulatory Grade micrObial Sequences (FDA-ARGOS): Supporting development and validation of Infectious Disease Dx tests.</title>
        <authorList>
            <person name="Sproer C."/>
            <person name="Gronow S."/>
            <person name="Severitt S."/>
            <person name="Schroder I."/>
            <person name="Tallon L."/>
            <person name="Sadzewicz L."/>
            <person name="Zhao X."/>
            <person name="Boylan J."/>
            <person name="Ott S."/>
            <person name="Bowen H."/>
            <person name="Vavikolanu K."/>
            <person name="Mehta A."/>
            <person name="Aluvathingal J."/>
            <person name="Nadendla S."/>
            <person name="Lowell S."/>
            <person name="Myers T."/>
            <person name="Yan Y."/>
            <person name="Sichtig H."/>
        </authorList>
    </citation>
    <scope>NUCLEOTIDE SEQUENCE [LARGE SCALE GENOMIC DNA]</scope>
    <source>
        <strain evidence="13 14">FDAARGOS_911</strain>
    </source>
</reference>
<keyword evidence="9" id="KW-0460">Magnesium</keyword>
<dbReference type="InterPro" id="IPR017438">
    <property type="entry name" value="ATP-NAD_kinase_N"/>
</dbReference>
<evidence type="ECO:0000256" key="9">
    <source>
        <dbReference type="ARBA" id="ARBA00022842"/>
    </source>
</evidence>
<dbReference type="PANTHER" id="PTHR12358:SF106">
    <property type="entry name" value="LIPID KINASE YEGS"/>
    <property type="match status" value="1"/>
</dbReference>
<dbReference type="Pfam" id="PF19279">
    <property type="entry name" value="YegS_C"/>
    <property type="match status" value="1"/>
</dbReference>
<keyword evidence="4" id="KW-0808">Transferase</keyword>
<dbReference type="PROSITE" id="PS50146">
    <property type="entry name" value="DAGK"/>
    <property type="match status" value="1"/>
</dbReference>
<dbReference type="InterPro" id="IPR001206">
    <property type="entry name" value="Diacylglycerol_kinase_cat_dom"/>
</dbReference>
<dbReference type="EMBL" id="CP065662">
    <property type="protein sequence ID" value="QPS00854.1"/>
    <property type="molecule type" value="Genomic_DNA"/>
</dbReference>
<dbReference type="GO" id="GO:0008654">
    <property type="term" value="P:phospholipid biosynthetic process"/>
    <property type="evidence" value="ECO:0007669"/>
    <property type="project" value="UniProtKB-KW"/>
</dbReference>
<name>A0A0X8FEN2_9LACT</name>
<keyword evidence="11" id="KW-0594">Phospholipid biosynthesis</keyword>
<keyword evidence="5" id="KW-0479">Metal-binding</keyword>
<evidence type="ECO:0000256" key="2">
    <source>
        <dbReference type="ARBA" id="ARBA00005983"/>
    </source>
</evidence>
<dbReference type="Gene3D" id="3.40.50.10330">
    <property type="entry name" value="Probable inorganic polyphosphate/atp-NAD kinase, domain 1"/>
    <property type="match status" value="1"/>
</dbReference>
<gene>
    <name evidence="13" type="ORF">I6G68_05510</name>
</gene>
<evidence type="ECO:0000256" key="8">
    <source>
        <dbReference type="ARBA" id="ARBA00022840"/>
    </source>
</evidence>
<dbReference type="SUPFAM" id="SSF111331">
    <property type="entry name" value="NAD kinase/diacylglycerol kinase-like"/>
    <property type="match status" value="1"/>
</dbReference>
<keyword evidence="8" id="KW-0067">ATP-binding</keyword>
<proteinExistence type="inferred from homology"/>
<dbReference type="OrthoDB" id="142078at2"/>
<evidence type="ECO:0000256" key="6">
    <source>
        <dbReference type="ARBA" id="ARBA00022741"/>
    </source>
</evidence>
<evidence type="ECO:0000256" key="5">
    <source>
        <dbReference type="ARBA" id="ARBA00022723"/>
    </source>
</evidence>
<dbReference type="InterPro" id="IPR016064">
    <property type="entry name" value="NAD/diacylglycerol_kinase_sf"/>
</dbReference>
<evidence type="ECO:0000256" key="1">
    <source>
        <dbReference type="ARBA" id="ARBA00001946"/>
    </source>
</evidence>
<comment type="cofactor">
    <cofactor evidence="1">
        <name>Mg(2+)</name>
        <dbReference type="ChEBI" id="CHEBI:18420"/>
    </cofactor>
</comment>
<keyword evidence="10" id="KW-0443">Lipid metabolism</keyword>
<sequence length="302" mass="33438">MMRKVMIIVNPGSGDNQGEEYGKQLADFLNGKFDQVDIKKTEGDNDALKFAQEACQDHYDSLFTVGGDGTINEAVNGIAGQDYRPTLGFFPAGTNNTFAQLFNISEDIDQYIEDLDLEESHSLDIGRCNDQYFNYYVCFGKLIEATTGTSSEEKSQFGSFAYLKNILSALPKDDTHPIKIVSDSESFEGQASHVFVLLTNQVGNLVFSNEQSNLQDGQFQVYILTDESTGAKLSALKDILFGQLEDNDSIKSFACSKLTITNSDDNETQVDIDGNDGPYLPCEIELLPKHINFYVPKTQAVQ</sequence>
<dbReference type="GO" id="GO:0004143">
    <property type="term" value="F:ATP-dependent diacylglycerol kinase activity"/>
    <property type="evidence" value="ECO:0007669"/>
    <property type="project" value="TreeGrafter"/>
</dbReference>
<dbReference type="GO" id="GO:0005886">
    <property type="term" value="C:plasma membrane"/>
    <property type="evidence" value="ECO:0007669"/>
    <property type="project" value="TreeGrafter"/>
</dbReference>
<evidence type="ECO:0000313" key="14">
    <source>
        <dbReference type="Proteomes" id="UP000594771"/>
    </source>
</evidence>
<dbReference type="InterPro" id="IPR045540">
    <property type="entry name" value="YegS/DAGK_C"/>
</dbReference>
<evidence type="ECO:0000313" key="13">
    <source>
        <dbReference type="EMBL" id="QPS00854.1"/>
    </source>
</evidence>
<keyword evidence="3" id="KW-0444">Lipid biosynthesis</keyword>
<dbReference type="InterPro" id="IPR005218">
    <property type="entry name" value="Diacylglycerol/lipid_kinase"/>
</dbReference>
<evidence type="ECO:0000256" key="10">
    <source>
        <dbReference type="ARBA" id="ARBA00023098"/>
    </source>
</evidence>
<dbReference type="GO" id="GO:0046872">
    <property type="term" value="F:metal ion binding"/>
    <property type="evidence" value="ECO:0007669"/>
    <property type="project" value="UniProtKB-KW"/>
</dbReference>
<dbReference type="NCBIfam" id="TIGR00147">
    <property type="entry name" value="YegS/Rv2252/BmrU family lipid kinase"/>
    <property type="match status" value="1"/>
</dbReference>
<comment type="similarity">
    <text evidence="2">Belongs to the diacylglycerol/lipid kinase family.</text>
</comment>
<dbReference type="KEGG" id="aun:AWM73_04545"/>
<dbReference type="PANTHER" id="PTHR12358">
    <property type="entry name" value="SPHINGOSINE KINASE"/>
    <property type="match status" value="1"/>
</dbReference>
<dbReference type="Gene3D" id="2.60.200.40">
    <property type="match status" value="1"/>
</dbReference>
<dbReference type="GO" id="GO:0005524">
    <property type="term" value="F:ATP binding"/>
    <property type="evidence" value="ECO:0007669"/>
    <property type="project" value="UniProtKB-KW"/>
</dbReference>
<protein>
    <submittedName>
        <fullName evidence="13">Diacylglycerol kinase family lipid kinase</fullName>
    </submittedName>
</protein>
<keyword evidence="12" id="KW-1208">Phospholipid metabolism</keyword>
<dbReference type="Pfam" id="PF00781">
    <property type="entry name" value="DAGK_cat"/>
    <property type="match status" value="1"/>
</dbReference>
<dbReference type="Proteomes" id="UP000594771">
    <property type="component" value="Chromosome"/>
</dbReference>
<accession>A0A0X8FEN2</accession>
<evidence type="ECO:0000256" key="3">
    <source>
        <dbReference type="ARBA" id="ARBA00022516"/>
    </source>
</evidence>
<keyword evidence="6" id="KW-0547">Nucleotide-binding</keyword>
<dbReference type="SMART" id="SM00046">
    <property type="entry name" value="DAGKc"/>
    <property type="match status" value="1"/>
</dbReference>
<dbReference type="InterPro" id="IPR050187">
    <property type="entry name" value="Lipid_Phosphate_FormReg"/>
</dbReference>
<evidence type="ECO:0000256" key="7">
    <source>
        <dbReference type="ARBA" id="ARBA00022777"/>
    </source>
</evidence>
<dbReference type="AlphaFoldDB" id="A0A0X8FEN2"/>
<keyword evidence="7 13" id="KW-0418">Kinase</keyword>
<evidence type="ECO:0000256" key="11">
    <source>
        <dbReference type="ARBA" id="ARBA00023209"/>
    </source>
</evidence>
<evidence type="ECO:0000256" key="12">
    <source>
        <dbReference type="ARBA" id="ARBA00023264"/>
    </source>
</evidence>